<evidence type="ECO:0000313" key="1">
    <source>
        <dbReference type="EMBL" id="RVW85869.1"/>
    </source>
</evidence>
<accession>A0A438HN85</accession>
<protein>
    <submittedName>
        <fullName evidence="1">Uncharacterized protein</fullName>
    </submittedName>
</protein>
<sequence>MTITRTALQSGWRSKRTALSARGRWSCPISDQERLAGF</sequence>
<reference evidence="1 2" key="1">
    <citation type="journal article" date="2018" name="PLoS Genet.">
        <title>Population sequencing reveals clonal diversity and ancestral inbreeding in the grapevine cultivar Chardonnay.</title>
        <authorList>
            <person name="Roach M.J."/>
            <person name="Johnson D.L."/>
            <person name="Bohlmann J."/>
            <person name="van Vuuren H.J."/>
            <person name="Jones S.J."/>
            <person name="Pretorius I.S."/>
            <person name="Schmidt S.A."/>
            <person name="Borneman A.R."/>
        </authorList>
    </citation>
    <scope>NUCLEOTIDE SEQUENCE [LARGE SCALE GENOMIC DNA]</scope>
    <source>
        <strain evidence="2">cv. Chardonnay</strain>
        <tissue evidence="1">Leaf</tissue>
    </source>
</reference>
<gene>
    <name evidence="1" type="ORF">CK203_035284</name>
</gene>
<dbReference type="EMBL" id="QGNW01000199">
    <property type="protein sequence ID" value="RVW85869.1"/>
    <property type="molecule type" value="Genomic_DNA"/>
</dbReference>
<name>A0A438HN85_VITVI</name>
<dbReference type="AlphaFoldDB" id="A0A438HN85"/>
<evidence type="ECO:0000313" key="2">
    <source>
        <dbReference type="Proteomes" id="UP000288805"/>
    </source>
</evidence>
<dbReference type="Proteomes" id="UP000288805">
    <property type="component" value="Unassembled WGS sequence"/>
</dbReference>
<organism evidence="1 2">
    <name type="scientific">Vitis vinifera</name>
    <name type="common">Grape</name>
    <dbReference type="NCBI Taxonomy" id="29760"/>
    <lineage>
        <taxon>Eukaryota</taxon>
        <taxon>Viridiplantae</taxon>
        <taxon>Streptophyta</taxon>
        <taxon>Embryophyta</taxon>
        <taxon>Tracheophyta</taxon>
        <taxon>Spermatophyta</taxon>
        <taxon>Magnoliopsida</taxon>
        <taxon>eudicotyledons</taxon>
        <taxon>Gunneridae</taxon>
        <taxon>Pentapetalae</taxon>
        <taxon>rosids</taxon>
        <taxon>Vitales</taxon>
        <taxon>Vitaceae</taxon>
        <taxon>Viteae</taxon>
        <taxon>Vitis</taxon>
    </lineage>
</organism>
<comment type="caution">
    <text evidence="1">The sequence shown here is derived from an EMBL/GenBank/DDBJ whole genome shotgun (WGS) entry which is preliminary data.</text>
</comment>
<proteinExistence type="predicted"/>